<dbReference type="EMBL" id="FRAA01000001">
    <property type="protein sequence ID" value="SHJ43185.1"/>
    <property type="molecule type" value="Genomic_DNA"/>
</dbReference>
<accession>A0A1M6J912</accession>
<organism evidence="2 3">
    <name type="scientific">Reichenbachiella agariperforans</name>
    <dbReference type="NCBI Taxonomy" id="156994"/>
    <lineage>
        <taxon>Bacteria</taxon>
        <taxon>Pseudomonadati</taxon>
        <taxon>Bacteroidota</taxon>
        <taxon>Cytophagia</taxon>
        <taxon>Cytophagales</taxon>
        <taxon>Reichenbachiellaceae</taxon>
        <taxon>Reichenbachiella</taxon>
    </lineage>
</organism>
<gene>
    <name evidence="2" type="ORF">SAMN04488028_10192</name>
</gene>
<keyword evidence="3" id="KW-1185">Reference proteome</keyword>
<evidence type="ECO:0000313" key="3">
    <source>
        <dbReference type="Proteomes" id="UP000184474"/>
    </source>
</evidence>
<dbReference type="STRING" id="156994.SAMN04488028_10192"/>
<reference evidence="3" key="1">
    <citation type="submission" date="2016-11" db="EMBL/GenBank/DDBJ databases">
        <authorList>
            <person name="Varghese N."/>
            <person name="Submissions S."/>
        </authorList>
    </citation>
    <scope>NUCLEOTIDE SEQUENCE [LARGE SCALE GENOMIC DNA]</scope>
    <source>
        <strain evidence="3">DSM 26134</strain>
    </source>
</reference>
<feature type="chain" id="PRO_5012635686" description="DUF4382 domain-containing protein" evidence="1">
    <location>
        <begin position="25"/>
        <end position="171"/>
    </location>
</feature>
<dbReference type="AlphaFoldDB" id="A0A1M6J912"/>
<name>A0A1M6J912_REIAG</name>
<keyword evidence="1" id="KW-0732">Signal</keyword>
<sequence length="171" mass="19241">MSKPQLIQTILGCLLAIIILSSCQDVPNTTVEIQFQPNNTSPHYEAVQIDPSALLVKSMDDQTWHPISQSSPGHYTAIKLEKGVESLSGEIVILHKKPKHIKLILGHENTLLLDDQVIPLETVHGNEARIKLQLYTDSEGEINYKLVLVFDHYKQNNPREVNTFSDMYLAS</sequence>
<dbReference type="RefSeq" id="WP_073118415.1">
    <property type="nucleotide sequence ID" value="NZ_FRAA01000001.1"/>
</dbReference>
<evidence type="ECO:0000256" key="1">
    <source>
        <dbReference type="SAM" id="SignalP"/>
    </source>
</evidence>
<proteinExistence type="predicted"/>
<evidence type="ECO:0000313" key="2">
    <source>
        <dbReference type="EMBL" id="SHJ43185.1"/>
    </source>
</evidence>
<dbReference type="Proteomes" id="UP000184474">
    <property type="component" value="Unassembled WGS sequence"/>
</dbReference>
<feature type="signal peptide" evidence="1">
    <location>
        <begin position="1"/>
        <end position="24"/>
    </location>
</feature>
<protein>
    <recommendedName>
        <fullName evidence="4">DUF4382 domain-containing protein</fullName>
    </recommendedName>
</protein>
<dbReference type="PROSITE" id="PS51257">
    <property type="entry name" value="PROKAR_LIPOPROTEIN"/>
    <property type="match status" value="1"/>
</dbReference>
<evidence type="ECO:0008006" key="4">
    <source>
        <dbReference type="Google" id="ProtNLM"/>
    </source>
</evidence>